<evidence type="ECO:0000313" key="1">
    <source>
        <dbReference type="EMBL" id="KIX12992.1"/>
    </source>
</evidence>
<dbReference type="EMBL" id="AZAC01000020">
    <property type="protein sequence ID" value="KIX12992.1"/>
    <property type="molecule type" value="Genomic_DNA"/>
</dbReference>
<name>A0A0D2GDG9_9BACT</name>
<dbReference type="Proteomes" id="UP000032233">
    <property type="component" value="Unassembled WGS sequence"/>
</dbReference>
<protein>
    <submittedName>
        <fullName evidence="1">Uncharacterized protein</fullName>
    </submittedName>
</protein>
<dbReference type="AlphaFoldDB" id="A0A0D2GDG9"/>
<dbReference type="InParanoid" id="A0A0D2GDG9"/>
<sequence length="69" mass="7812">MPNSFFTVCRPSSPGLNQLPVEKNKFMPGGSLKKSCIGFYFIVKDGFNGLIRLKIKNYFGPDLYRFSLS</sequence>
<comment type="caution">
    <text evidence="1">The sequence shown here is derived from an EMBL/GenBank/DDBJ whole genome shotgun (WGS) entry which is preliminary data.</text>
</comment>
<gene>
    <name evidence="1" type="ORF">X474_16215</name>
</gene>
<organism evidence="1 2">
    <name type="scientific">Dethiosulfatarculus sandiegensis</name>
    <dbReference type="NCBI Taxonomy" id="1429043"/>
    <lineage>
        <taxon>Bacteria</taxon>
        <taxon>Pseudomonadati</taxon>
        <taxon>Thermodesulfobacteriota</taxon>
        <taxon>Desulfarculia</taxon>
        <taxon>Desulfarculales</taxon>
        <taxon>Desulfarculaceae</taxon>
        <taxon>Dethiosulfatarculus</taxon>
    </lineage>
</organism>
<reference evidence="1 2" key="1">
    <citation type="submission" date="2013-11" db="EMBL/GenBank/DDBJ databases">
        <title>Metagenomic analysis of a methanogenic consortium involved in long chain n-alkane degradation.</title>
        <authorList>
            <person name="Davidova I.A."/>
            <person name="Callaghan A.V."/>
            <person name="Wawrik B."/>
            <person name="Pruitt S."/>
            <person name="Marks C."/>
            <person name="Duncan K.E."/>
            <person name="Suflita J.M."/>
        </authorList>
    </citation>
    <scope>NUCLEOTIDE SEQUENCE [LARGE SCALE GENOMIC DNA]</scope>
    <source>
        <strain evidence="1 2">SPR</strain>
    </source>
</reference>
<evidence type="ECO:0000313" key="2">
    <source>
        <dbReference type="Proteomes" id="UP000032233"/>
    </source>
</evidence>
<keyword evidence="2" id="KW-1185">Reference proteome</keyword>
<accession>A0A0D2GDG9</accession>
<dbReference type="RefSeq" id="WP_044349924.1">
    <property type="nucleotide sequence ID" value="NZ_AZAC01000020.1"/>
</dbReference>
<proteinExistence type="predicted"/>